<protein>
    <submittedName>
        <fullName evidence="8">Entericidin B membrane lipoprotein</fullName>
    </submittedName>
</protein>
<evidence type="ECO:0000313" key="9">
    <source>
        <dbReference type="Proteomes" id="UP000277498"/>
    </source>
</evidence>
<dbReference type="RefSeq" id="WP_124087649.1">
    <property type="nucleotide sequence ID" value="NZ_UXAW01000085.1"/>
</dbReference>
<dbReference type="Proteomes" id="UP000277498">
    <property type="component" value="Unassembled WGS sequence"/>
</dbReference>
<keyword evidence="9" id="KW-1185">Reference proteome</keyword>
<gene>
    <name evidence="8" type="ORF">XINFAN_02926</name>
</gene>
<keyword evidence="4" id="KW-0472">Membrane</keyword>
<evidence type="ECO:0000256" key="2">
    <source>
        <dbReference type="ARBA" id="ARBA00022475"/>
    </source>
</evidence>
<evidence type="ECO:0000256" key="4">
    <source>
        <dbReference type="ARBA" id="ARBA00023136"/>
    </source>
</evidence>
<comment type="similarity">
    <text evidence="1">Belongs to the EcnA/EcnB lipoprotein family.</text>
</comment>
<keyword evidence="6 8" id="KW-0449">Lipoprotein</keyword>
<dbReference type="Pfam" id="PF08085">
    <property type="entry name" value="Entericidin"/>
    <property type="match status" value="1"/>
</dbReference>
<name>A0A3P5XIW9_9RHOB</name>
<evidence type="ECO:0000256" key="5">
    <source>
        <dbReference type="ARBA" id="ARBA00023139"/>
    </source>
</evidence>
<evidence type="ECO:0000256" key="6">
    <source>
        <dbReference type="ARBA" id="ARBA00023288"/>
    </source>
</evidence>
<keyword evidence="5" id="KW-0564">Palmitate</keyword>
<evidence type="ECO:0000256" key="3">
    <source>
        <dbReference type="ARBA" id="ARBA00022729"/>
    </source>
</evidence>
<organism evidence="8 9">
    <name type="scientific">Pseudogemmobacter humi</name>
    <dbReference type="NCBI Taxonomy" id="2483812"/>
    <lineage>
        <taxon>Bacteria</taxon>
        <taxon>Pseudomonadati</taxon>
        <taxon>Pseudomonadota</taxon>
        <taxon>Alphaproteobacteria</taxon>
        <taxon>Rhodobacterales</taxon>
        <taxon>Paracoccaceae</taxon>
        <taxon>Pseudogemmobacter</taxon>
    </lineage>
</organism>
<dbReference type="GO" id="GO:0009636">
    <property type="term" value="P:response to toxic substance"/>
    <property type="evidence" value="ECO:0007669"/>
    <property type="project" value="InterPro"/>
</dbReference>
<feature type="signal peptide" evidence="7">
    <location>
        <begin position="1"/>
        <end position="23"/>
    </location>
</feature>
<sequence>MSIAPLPARLLPLALLLALGACNTIEGAGRDMQQAGSAISQEARQAEAGM</sequence>
<reference evidence="8 9" key="1">
    <citation type="submission" date="2018-11" db="EMBL/GenBank/DDBJ databases">
        <authorList>
            <person name="Criscuolo A."/>
        </authorList>
    </citation>
    <scope>NUCLEOTIDE SEQUENCE [LARGE SCALE GENOMIC DNA]</scope>
    <source>
        <strain evidence="8">ACIP111625</strain>
    </source>
</reference>
<dbReference type="OrthoDB" id="7363288at2"/>
<evidence type="ECO:0000313" key="8">
    <source>
        <dbReference type="EMBL" id="VDC31526.1"/>
    </source>
</evidence>
<keyword evidence="3 7" id="KW-0732">Signal</keyword>
<evidence type="ECO:0000256" key="7">
    <source>
        <dbReference type="SAM" id="SignalP"/>
    </source>
</evidence>
<proteinExistence type="inferred from homology"/>
<evidence type="ECO:0000256" key="1">
    <source>
        <dbReference type="ARBA" id="ARBA00010296"/>
    </source>
</evidence>
<accession>A0A3P5XIW9</accession>
<keyword evidence="2" id="KW-1003">Cell membrane</keyword>
<feature type="chain" id="PRO_5018123100" evidence="7">
    <location>
        <begin position="24"/>
        <end position="50"/>
    </location>
</feature>
<dbReference type="EMBL" id="UXAW01000085">
    <property type="protein sequence ID" value="VDC31526.1"/>
    <property type="molecule type" value="Genomic_DNA"/>
</dbReference>
<dbReference type="InterPro" id="IPR012556">
    <property type="entry name" value="Entericidin"/>
</dbReference>
<dbReference type="AlphaFoldDB" id="A0A3P5XIW9"/>
<dbReference type="GO" id="GO:0016020">
    <property type="term" value="C:membrane"/>
    <property type="evidence" value="ECO:0007669"/>
    <property type="project" value="InterPro"/>
</dbReference>